<dbReference type="InterPro" id="IPR040690">
    <property type="entry name" value="FtsX_ECD"/>
</dbReference>
<gene>
    <name evidence="16" type="primary">ftsX</name>
    <name evidence="16" type="ORF">ABXR19_08320</name>
</gene>
<evidence type="ECO:0000256" key="8">
    <source>
        <dbReference type="ARBA" id="ARBA00022692"/>
    </source>
</evidence>
<name>A0ABV2TJT7_9RHOO</name>
<evidence type="ECO:0000259" key="15">
    <source>
        <dbReference type="Pfam" id="PF18075"/>
    </source>
</evidence>
<organism evidence="16 17">
    <name type="scientific">Uliginosibacterium flavum</name>
    <dbReference type="NCBI Taxonomy" id="1396831"/>
    <lineage>
        <taxon>Bacteria</taxon>
        <taxon>Pseudomonadati</taxon>
        <taxon>Pseudomonadota</taxon>
        <taxon>Betaproteobacteria</taxon>
        <taxon>Rhodocyclales</taxon>
        <taxon>Zoogloeaceae</taxon>
        <taxon>Uliginosibacterium</taxon>
    </lineage>
</organism>
<evidence type="ECO:0000256" key="3">
    <source>
        <dbReference type="ARBA" id="ARBA00011160"/>
    </source>
</evidence>
<keyword evidence="11 12" id="KW-0131">Cell cycle</keyword>
<keyword evidence="8 13" id="KW-0812">Transmembrane</keyword>
<feature type="transmembrane region" description="Helical" evidence="13">
    <location>
        <begin position="222"/>
        <end position="249"/>
    </location>
</feature>
<evidence type="ECO:0000256" key="13">
    <source>
        <dbReference type="SAM" id="Phobius"/>
    </source>
</evidence>
<keyword evidence="5 12" id="KW-1003">Cell membrane</keyword>
<evidence type="ECO:0000256" key="5">
    <source>
        <dbReference type="ARBA" id="ARBA00022475"/>
    </source>
</evidence>
<feature type="transmembrane region" description="Helical" evidence="13">
    <location>
        <begin position="26"/>
        <end position="47"/>
    </location>
</feature>
<dbReference type="InterPro" id="IPR047590">
    <property type="entry name" value="FtsX_proteobact-type"/>
</dbReference>
<dbReference type="InterPro" id="IPR003838">
    <property type="entry name" value="ABC3_permease_C"/>
</dbReference>
<dbReference type="Pfam" id="PF18075">
    <property type="entry name" value="FtsX_ECD"/>
    <property type="match status" value="1"/>
</dbReference>
<dbReference type="PANTHER" id="PTHR47755:SF1">
    <property type="entry name" value="CELL DIVISION PROTEIN FTSX"/>
    <property type="match status" value="1"/>
</dbReference>
<dbReference type="Proteomes" id="UP001549691">
    <property type="component" value="Unassembled WGS sequence"/>
</dbReference>
<keyword evidence="10 12" id="KW-0472">Membrane</keyword>
<evidence type="ECO:0000256" key="4">
    <source>
        <dbReference type="ARBA" id="ARBA00021907"/>
    </source>
</evidence>
<comment type="caution">
    <text evidence="16">The sequence shown here is derived from an EMBL/GenBank/DDBJ whole genome shotgun (WGS) entry which is preliminary data.</text>
</comment>
<feature type="domain" description="FtsX extracellular" evidence="15">
    <location>
        <begin position="62"/>
        <end position="154"/>
    </location>
</feature>
<proteinExistence type="inferred from homology"/>
<evidence type="ECO:0000256" key="9">
    <source>
        <dbReference type="ARBA" id="ARBA00022989"/>
    </source>
</evidence>
<evidence type="ECO:0000256" key="7">
    <source>
        <dbReference type="ARBA" id="ARBA00022618"/>
    </source>
</evidence>
<dbReference type="Pfam" id="PF02687">
    <property type="entry name" value="FtsX"/>
    <property type="match status" value="1"/>
</dbReference>
<dbReference type="RefSeq" id="WP_354600654.1">
    <property type="nucleotide sequence ID" value="NZ_JBEWZI010000007.1"/>
</dbReference>
<protein>
    <recommendedName>
        <fullName evidence="4 12">Cell division protein FtsX</fullName>
    </recommendedName>
</protein>
<evidence type="ECO:0000256" key="12">
    <source>
        <dbReference type="PIRNR" id="PIRNR003097"/>
    </source>
</evidence>
<feature type="domain" description="ABC3 transporter permease C-terminal" evidence="14">
    <location>
        <begin position="178"/>
        <end position="292"/>
    </location>
</feature>
<dbReference type="Gene3D" id="3.30.70.3040">
    <property type="match status" value="1"/>
</dbReference>
<evidence type="ECO:0000256" key="1">
    <source>
        <dbReference type="ARBA" id="ARBA00004429"/>
    </source>
</evidence>
<comment type="similarity">
    <text evidence="2 12">Belongs to the ABC-4 integral membrane protein family. FtsX subfamily.</text>
</comment>
<feature type="transmembrane region" description="Helical" evidence="13">
    <location>
        <begin position="269"/>
        <end position="288"/>
    </location>
</feature>
<evidence type="ECO:0000256" key="2">
    <source>
        <dbReference type="ARBA" id="ARBA00007379"/>
    </source>
</evidence>
<reference evidence="16 17" key="1">
    <citation type="submission" date="2024-07" db="EMBL/GenBank/DDBJ databases">
        <title>Uliginosibacterium flavum JJ3220;KACC:17644.</title>
        <authorList>
            <person name="Kim M.K."/>
        </authorList>
    </citation>
    <scope>NUCLEOTIDE SEQUENCE [LARGE SCALE GENOMIC DNA]</scope>
    <source>
        <strain evidence="16 17">KACC:17644</strain>
    </source>
</reference>
<evidence type="ECO:0000256" key="11">
    <source>
        <dbReference type="ARBA" id="ARBA00023306"/>
    </source>
</evidence>
<evidence type="ECO:0000259" key="14">
    <source>
        <dbReference type="Pfam" id="PF02687"/>
    </source>
</evidence>
<comment type="subunit">
    <text evidence="3">Forms a membrane-associated complex with FtsE.</text>
</comment>
<evidence type="ECO:0000313" key="17">
    <source>
        <dbReference type="Proteomes" id="UP001549691"/>
    </source>
</evidence>
<comment type="function">
    <text evidence="12">Part of the ABC transporter FtsEX involved in cellular division.</text>
</comment>
<dbReference type="PIRSF" id="PIRSF003097">
    <property type="entry name" value="FtsX"/>
    <property type="match status" value="1"/>
</dbReference>
<dbReference type="PANTHER" id="PTHR47755">
    <property type="entry name" value="CELL DIVISION PROTEIN FTSX"/>
    <property type="match status" value="1"/>
</dbReference>
<dbReference type="InterPro" id="IPR004513">
    <property type="entry name" value="FtsX"/>
</dbReference>
<keyword evidence="9 13" id="KW-1133">Transmembrane helix</keyword>
<evidence type="ECO:0000313" key="16">
    <source>
        <dbReference type="EMBL" id="MET7014194.1"/>
    </source>
</evidence>
<accession>A0ABV2TJT7</accession>
<dbReference type="NCBIfam" id="TIGR00439">
    <property type="entry name" value="FtsX_Gneg"/>
    <property type="match status" value="1"/>
</dbReference>
<keyword evidence="17" id="KW-1185">Reference proteome</keyword>
<keyword evidence="6 12" id="KW-0997">Cell inner membrane</keyword>
<evidence type="ECO:0000256" key="10">
    <source>
        <dbReference type="ARBA" id="ARBA00023136"/>
    </source>
</evidence>
<comment type="subcellular location">
    <subcellularLocation>
        <location evidence="1">Cell inner membrane</location>
        <topology evidence="1">Multi-pass membrane protein</topology>
    </subcellularLocation>
</comment>
<sequence>MSLSLLPHGMALRQARLRLTAKPLNTLLSALVVAIALTLPALGYVLIDNLASLANGMSGKPEISVFLKKEVAAEQIQVIENRLRADKRITAIRFIGRDAALKQLAARGGFADVTGALSDNPLPDAFILEPGGEDPKVFEAIRAGLLAMPEVLHVQLDSAWVERLHAAVELGRWVALLLAGLLGAALMIVTFNTIRLQILTQRHEITVSLLLGATRSFVRRPFLYFGFLQGLLGGVLAWGMVQGLVWLIAPRVQALAQAYSIVVDLRGPGVGQILALLAFASVLGWLGAGLSVHRHLHDGAVD</sequence>
<feature type="transmembrane region" description="Helical" evidence="13">
    <location>
        <begin position="173"/>
        <end position="194"/>
    </location>
</feature>
<keyword evidence="7 12" id="KW-0132">Cell division</keyword>
<dbReference type="EMBL" id="JBEWZI010000007">
    <property type="protein sequence ID" value="MET7014194.1"/>
    <property type="molecule type" value="Genomic_DNA"/>
</dbReference>
<evidence type="ECO:0000256" key="6">
    <source>
        <dbReference type="ARBA" id="ARBA00022519"/>
    </source>
</evidence>